<feature type="compositionally biased region" description="Low complexity" evidence="1">
    <location>
        <begin position="21"/>
        <end position="32"/>
    </location>
</feature>
<feature type="domain" description="BTBD10/KCTD20 BTB/POZ" evidence="2">
    <location>
        <begin position="63"/>
        <end position="167"/>
    </location>
</feature>
<evidence type="ECO:0000313" key="3">
    <source>
        <dbReference type="EMBL" id="RUP49282.1"/>
    </source>
</evidence>
<dbReference type="Gene3D" id="3.30.710.10">
    <property type="entry name" value="Potassium Channel Kv1.1, Chain A"/>
    <property type="match status" value="1"/>
</dbReference>
<dbReference type="InterPro" id="IPR011333">
    <property type="entry name" value="SKP1/BTB/POZ_sf"/>
</dbReference>
<name>A0A433DEJ5_9FUNG</name>
<dbReference type="OrthoDB" id="10025005at2759"/>
<dbReference type="InterPro" id="IPR039885">
    <property type="entry name" value="BTBD10/KCTD20_BTB/POZ"/>
</dbReference>
<dbReference type="AlphaFoldDB" id="A0A433DEJ5"/>
<gene>
    <name evidence="3" type="ORF">BC936DRAFT_142892</name>
</gene>
<dbReference type="Proteomes" id="UP000268093">
    <property type="component" value="Unassembled WGS sequence"/>
</dbReference>
<organism evidence="3 4">
    <name type="scientific">Jimgerdemannia flammicorona</name>
    <dbReference type="NCBI Taxonomy" id="994334"/>
    <lineage>
        <taxon>Eukaryota</taxon>
        <taxon>Fungi</taxon>
        <taxon>Fungi incertae sedis</taxon>
        <taxon>Mucoromycota</taxon>
        <taxon>Mucoromycotina</taxon>
        <taxon>Endogonomycetes</taxon>
        <taxon>Endogonales</taxon>
        <taxon>Endogonaceae</taxon>
        <taxon>Jimgerdemannia</taxon>
    </lineage>
</organism>
<sequence>MNQDLGLDTSAALTEPCESNSPTSSASVAVPAAKGRRSSSFNSLTVPNAASHHHPSADHDPLIALVVGNIRYDIRLSRLTSQPDTMLGTMFSSRNSDLQKPSTTGEYRFPERNGQAFAILAAFYDSDGRFPDVISFKYANPHLRFTWDNLLDECDYFQVPFTIASLYTTAYDATQARIENFLNAIVRVIQLAITDLCDVAEVRFETHADAVVWLSEDGNRGERQSPEVLYEVAPYLRSGYMFMRHERFRAKILDALTHQLKPSPRFILVVTPNSDDTWYDLDMSGILDHELLFGMLPGLPERPLAE</sequence>
<evidence type="ECO:0000259" key="2">
    <source>
        <dbReference type="Pfam" id="PF16017"/>
    </source>
</evidence>
<reference evidence="3 4" key="1">
    <citation type="journal article" date="2018" name="New Phytol.">
        <title>Phylogenomics of Endogonaceae and evolution of mycorrhizas within Mucoromycota.</title>
        <authorList>
            <person name="Chang Y."/>
            <person name="Desiro A."/>
            <person name="Na H."/>
            <person name="Sandor L."/>
            <person name="Lipzen A."/>
            <person name="Clum A."/>
            <person name="Barry K."/>
            <person name="Grigoriev I.V."/>
            <person name="Martin F.M."/>
            <person name="Stajich J.E."/>
            <person name="Smith M.E."/>
            <person name="Bonito G."/>
            <person name="Spatafora J.W."/>
        </authorList>
    </citation>
    <scope>NUCLEOTIDE SEQUENCE [LARGE SCALE GENOMIC DNA]</scope>
    <source>
        <strain evidence="3 4">GMNB39</strain>
    </source>
</reference>
<keyword evidence="4" id="KW-1185">Reference proteome</keyword>
<dbReference type="EMBL" id="RBNI01002449">
    <property type="protein sequence ID" value="RUP49282.1"/>
    <property type="molecule type" value="Genomic_DNA"/>
</dbReference>
<feature type="region of interest" description="Disordered" evidence="1">
    <location>
        <begin position="1"/>
        <end position="32"/>
    </location>
</feature>
<evidence type="ECO:0000256" key="1">
    <source>
        <dbReference type="SAM" id="MobiDB-lite"/>
    </source>
</evidence>
<evidence type="ECO:0000313" key="4">
    <source>
        <dbReference type="Proteomes" id="UP000268093"/>
    </source>
</evidence>
<proteinExistence type="predicted"/>
<dbReference type="SUPFAM" id="SSF54695">
    <property type="entry name" value="POZ domain"/>
    <property type="match status" value="1"/>
</dbReference>
<dbReference type="Pfam" id="PF16017">
    <property type="entry name" value="BTB_3"/>
    <property type="match status" value="1"/>
</dbReference>
<comment type="caution">
    <text evidence="3">The sequence shown here is derived from an EMBL/GenBank/DDBJ whole genome shotgun (WGS) entry which is preliminary data.</text>
</comment>
<protein>
    <recommendedName>
        <fullName evidence="2">BTBD10/KCTD20 BTB/POZ domain-containing protein</fullName>
    </recommendedName>
</protein>
<accession>A0A433DEJ5</accession>